<dbReference type="GO" id="GO:0006302">
    <property type="term" value="P:double-strand break repair"/>
    <property type="evidence" value="ECO:0007669"/>
    <property type="project" value="TreeGrafter"/>
</dbReference>
<dbReference type="InterPro" id="IPR003717">
    <property type="entry name" value="RecO"/>
</dbReference>
<dbReference type="PANTHER" id="PTHR33991:SF1">
    <property type="entry name" value="DNA REPAIR PROTEIN RECO"/>
    <property type="match status" value="1"/>
</dbReference>
<dbReference type="SUPFAM" id="SSF50249">
    <property type="entry name" value="Nucleic acid-binding proteins"/>
    <property type="match status" value="1"/>
</dbReference>
<evidence type="ECO:0000259" key="4">
    <source>
        <dbReference type="Pfam" id="PF11967"/>
    </source>
</evidence>
<comment type="caution">
    <text evidence="5">The sequence shown here is derived from an EMBL/GenBank/DDBJ whole genome shotgun (WGS) entry which is preliminary data.</text>
</comment>
<evidence type="ECO:0000256" key="1">
    <source>
        <dbReference type="ARBA" id="ARBA00022763"/>
    </source>
</evidence>
<keyword evidence="3" id="KW-0234">DNA repair</keyword>
<dbReference type="SUPFAM" id="SSF57863">
    <property type="entry name" value="ArfGap/RecO-like zinc finger"/>
    <property type="match status" value="1"/>
</dbReference>
<feature type="domain" description="DNA replication/recombination mediator RecO N-terminal" evidence="4">
    <location>
        <begin position="16"/>
        <end position="91"/>
    </location>
</feature>
<name>A0A9D9NHV4_9BACT</name>
<organism evidence="5 6">
    <name type="scientific">Candidatus Cryptobacteroides faecigallinarum</name>
    <dbReference type="NCBI Taxonomy" id="2840763"/>
    <lineage>
        <taxon>Bacteria</taxon>
        <taxon>Pseudomonadati</taxon>
        <taxon>Bacteroidota</taxon>
        <taxon>Bacteroidia</taxon>
        <taxon>Bacteroidales</taxon>
        <taxon>Candidatus Cryptobacteroides</taxon>
    </lineage>
</organism>
<dbReference type="InterPro" id="IPR037278">
    <property type="entry name" value="ARFGAP/RecO"/>
</dbReference>
<reference evidence="5" key="1">
    <citation type="submission" date="2020-10" db="EMBL/GenBank/DDBJ databases">
        <authorList>
            <person name="Gilroy R."/>
        </authorList>
    </citation>
    <scope>NUCLEOTIDE SEQUENCE</scope>
    <source>
        <strain evidence="5">B1-13419</strain>
    </source>
</reference>
<keyword evidence="1" id="KW-0227">DNA damage</keyword>
<evidence type="ECO:0000313" key="6">
    <source>
        <dbReference type="Proteomes" id="UP000823757"/>
    </source>
</evidence>
<keyword evidence="2" id="KW-0233">DNA recombination</keyword>
<dbReference type="GO" id="GO:0006310">
    <property type="term" value="P:DNA recombination"/>
    <property type="evidence" value="ECO:0007669"/>
    <property type="project" value="UniProtKB-KW"/>
</dbReference>
<dbReference type="Pfam" id="PF02565">
    <property type="entry name" value="RecO_C"/>
    <property type="match status" value="1"/>
</dbReference>
<dbReference type="PANTHER" id="PTHR33991">
    <property type="entry name" value="DNA REPAIR PROTEIN RECO"/>
    <property type="match status" value="1"/>
</dbReference>
<dbReference type="AlphaFoldDB" id="A0A9D9NHV4"/>
<gene>
    <name evidence="5" type="ORF">IAB91_00150</name>
</gene>
<protein>
    <submittedName>
        <fullName evidence="5">Recombination protein O N-terminal domain-containing protein</fullName>
    </submittedName>
</protein>
<dbReference type="EMBL" id="JADIMD010000001">
    <property type="protein sequence ID" value="MBO8473688.1"/>
    <property type="molecule type" value="Genomic_DNA"/>
</dbReference>
<dbReference type="Proteomes" id="UP000823757">
    <property type="component" value="Unassembled WGS sequence"/>
</dbReference>
<proteinExistence type="predicted"/>
<evidence type="ECO:0000256" key="2">
    <source>
        <dbReference type="ARBA" id="ARBA00023172"/>
    </source>
</evidence>
<reference evidence="5" key="2">
    <citation type="journal article" date="2021" name="PeerJ">
        <title>Extensive microbial diversity within the chicken gut microbiome revealed by metagenomics and culture.</title>
        <authorList>
            <person name="Gilroy R."/>
            <person name="Ravi A."/>
            <person name="Getino M."/>
            <person name="Pursley I."/>
            <person name="Horton D.L."/>
            <person name="Alikhan N.F."/>
            <person name="Baker D."/>
            <person name="Gharbi K."/>
            <person name="Hall N."/>
            <person name="Watson M."/>
            <person name="Adriaenssens E.M."/>
            <person name="Foster-Nyarko E."/>
            <person name="Jarju S."/>
            <person name="Secka A."/>
            <person name="Antonio M."/>
            <person name="Oren A."/>
            <person name="Chaudhuri R.R."/>
            <person name="La Ragione R."/>
            <person name="Hildebrand F."/>
            <person name="Pallen M.J."/>
        </authorList>
    </citation>
    <scope>NUCLEOTIDE SEQUENCE</scope>
    <source>
        <strain evidence="5">B1-13419</strain>
    </source>
</reference>
<dbReference type="Gene3D" id="2.40.50.140">
    <property type="entry name" value="Nucleic acid-binding proteins"/>
    <property type="match status" value="1"/>
</dbReference>
<dbReference type="Pfam" id="PF11967">
    <property type="entry name" value="RecO_N"/>
    <property type="match status" value="1"/>
</dbReference>
<dbReference type="GO" id="GO:0043590">
    <property type="term" value="C:bacterial nucleoid"/>
    <property type="evidence" value="ECO:0007669"/>
    <property type="project" value="TreeGrafter"/>
</dbReference>
<dbReference type="InterPro" id="IPR022572">
    <property type="entry name" value="DNA_rep/recomb_RecO_N"/>
</dbReference>
<sequence length="232" mass="26141">MAGSQSGGKPSLTAAMTVNTDIIILHTTKVGENSLVIHTLSREYGRRGFLVRSLGKRMPASFFLPMNVLEANINESSRSTLYTIRDLTPKHSLIGIRNNILKNAITMFISEVLYRVIKDGTNEQGLFDWCEKEILILDDMGAGFNNFHIRFLMELCIILGFSPDSQGLAPFAGDRMETMDRFLKASFEEAMMIPLTGAVRNEIAEDLLRYIEFHSESSVNVKSLQVLRELFR</sequence>
<accession>A0A9D9NHV4</accession>
<evidence type="ECO:0000256" key="3">
    <source>
        <dbReference type="ARBA" id="ARBA00023204"/>
    </source>
</evidence>
<evidence type="ECO:0000313" key="5">
    <source>
        <dbReference type="EMBL" id="MBO8473688.1"/>
    </source>
</evidence>
<dbReference type="InterPro" id="IPR012340">
    <property type="entry name" value="NA-bd_OB-fold"/>
</dbReference>